<comment type="caution">
    <text evidence="2">The sequence shown here is derived from an EMBL/GenBank/DDBJ whole genome shotgun (WGS) entry which is preliminary data.</text>
</comment>
<gene>
    <name evidence="1" type="ORF">BGK67_31925</name>
    <name evidence="2" type="ORF">BGK67_32165</name>
</gene>
<dbReference type="EMBL" id="MEHK01000001">
    <property type="protein sequence ID" value="OEJ35292.1"/>
    <property type="molecule type" value="Genomic_DNA"/>
</dbReference>
<proteinExistence type="predicted"/>
<dbReference type="AlphaFoldDB" id="A0A1E5Q109"/>
<dbReference type="Proteomes" id="UP000095705">
    <property type="component" value="Unassembled WGS sequence"/>
</dbReference>
<reference evidence="2 3" key="1">
    <citation type="submission" date="2016-08" db="EMBL/GenBank/DDBJ databases">
        <title>The complete genome of Streptomyces subrutilus 10-1-1.</title>
        <authorList>
            <person name="Chen X."/>
        </authorList>
    </citation>
    <scope>NUCLEOTIDE SEQUENCE [LARGE SCALE GENOMIC DNA]</scope>
    <source>
        <strain evidence="2 3">10-1-1</strain>
    </source>
</reference>
<evidence type="ECO:0000313" key="2">
    <source>
        <dbReference type="EMBL" id="OEJ35330.1"/>
    </source>
</evidence>
<sequence length="117" mass="13394">MDLIGMGEREYWANVAKRPGMFVGRTTLTGLEAYLDGYHHHSVRHGGPGLDGWSEWLVARRGRDCNHAWPGQVRHLALPDGWESWDLPADQEQHVIKVLFDLLDEFLSEREANTQTD</sequence>
<dbReference type="OrthoDB" id="4551474at2"/>
<dbReference type="RefSeq" id="WP_069923478.1">
    <property type="nucleotide sequence ID" value="NZ_MEHK01000001.1"/>
</dbReference>
<protein>
    <submittedName>
        <fullName evidence="2">Uncharacterized protein</fullName>
    </submittedName>
</protein>
<keyword evidence="3" id="KW-1185">Reference proteome</keyword>
<evidence type="ECO:0000313" key="3">
    <source>
        <dbReference type="Proteomes" id="UP000095705"/>
    </source>
</evidence>
<organism evidence="2 3">
    <name type="scientific">Streptomyces subrutilus</name>
    <dbReference type="NCBI Taxonomy" id="36818"/>
    <lineage>
        <taxon>Bacteria</taxon>
        <taxon>Bacillati</taxon>
        <taxon>Actinomycetota</taxon>
        <taxon>Actinomycetes</taxon>
        <taxon>Kitasatosporales</taxon>
        <taxon>Streptomycetaceae</taxon>
        <taxon>Streptomyces</taxon>
    </lineage>
</organism>
<dbReference type="EMBL" id="MEHK01000001">
    <property type="protein sequence ID" value="OEJ35330.1"/>
    <property type="molecule type" value="Genomic_DNA"/>
</dbReference>
<name>A0A1E5Q109_9ACTN</name>
<accession>A0A1E5Q109</accession>
<evidence type="ECO:0000313" key="1">
    <source>
        <dbReference type="EMBL" id="OEJ35292.1"/>
    </source>
</evidence>